<accession>T1ENA7</accession>
<dbReference type="EMBL" id="AMQM01000136">
    <property type="status" value="NOT_ANNOTATED_CDS"/>
    <property type="molecule type" value="Genomic_DNA"/>
</dbReference>
<dbReference type="InterPro" id="IPR047871">
    <property type="entry name" value="K_chnl_Slo-like"/>
</dbReference>
<keyword evidence="9" id="KW-0472">Membrane</keyword>
<feature type="signal peptide" evidence="12">
    <location>
        <begin position="1"/>
        <end position="33"/>
    </location>
</feature>
<comment type="subcellular location">
    <subcellularLocation>
        <location evidence="1">Membrane</location>
        <topology evidence="1">Multi-pass membrane protein</topology>
    </subcellularLocation>
</comment>
<evidence type="ECO:0000256" key="2">
    <source>
        <dbReference type="ARBA" id="ARBA00022448"/>
    </source>
</evidence>
<keyword evidence="7" id="KW-1133">Transmembrane helix</keyword>
<feature type="compositionally biased region" description="Basic and acidic residues" evidence="11">
    <location>
        <begin position="180"/>
        <end position="193"/>
    </location>
</feature>
<dbReference type="GO" id="GO:0045211">
    <property type="term" value="C:postsynaptic membrane"/>
    <property type="evidence" value="ECO:0000318"/>
    <property type="project" value="GO_Central"/>
</dbReference>
<protein>
    <recommendedName>
        <fullName evidence="13">RCK N-terminal domain-containing protein</fullName>
    </recommendedName>
</protein>
<dbReference type="GO" id="GO:0071805">
    <property type="term" value="P:potassium ion transmembrane transport"/>
    <property type="evidence" value="ECO:0000318"/>
    <property type="project" value="GO_Central"/>
</dbReference>
<proteinExistence type="predicted"/>
<dbReference type="EMBL" id="KB095811">
    <property type="protein sequence ID" value="ESO12318.1"/>
    <property type="molecule type" value="Genomic_DNA"/>
</dbReference>
<dbReference type="GO" id="GO:0060072">
    <property type="term" value="F:large conductance calcium-activated potassium channel activity"/>
    <property type="evidence" value="ECO:0000318"/>
    <property type="project" value="GO_Central"/>
</dbReference>
<evidence type="ECO:0000256" key="6">
    <source>
        <dbReference type="ARBA" id="ARBA00022958"/>
    </source>
</evidence>
<gene>
    <name evidence="15" type="primary">20198057</name>
    <name evidence="14" type="ORF">HELRODRAFT_158811</name>
</gene>
<evidence type="ECO:0000313" key="16">
    <source>
        <dbReference type="Proteomes" id="UP000015101"/>
    </source>
</evidence>
<keyword evidence="10" id="KW-0407">Ion channel</keyword>
<evidence type="ECO:0000256" key="11">
    <source>
        <dbReference type="SAM" id="MobiDB-lite"/>
    </source>
</evidence>
<dbReference type="Gene3D" id="3.40.50.720">
    <property type="entry name" value="NAD(P)-binding Rossmann-like Domain"/>
    <property type="match status" value="1"/>
</dbReference>
<evidence type="ECO:0000256" key="10">
    <source>
        <dbReference type="ARBA" id="ARBA00023303"/>
    </source>
</evidence>
<evidence type="ECO:0000313" key="15">
    <source>
        <dbReference type="EnsemblMetazoa" id="HelroP158811"/>
    </source>
</evidence>
<evidence type="ECO:0000313" key="14">
    <source>
        <dbReference type="EMBL" id="ESO12318.1"/>
    </source>
</evidence>
<keyword evidence="3" id="KW-0633">Potassium transport</keyword>
<reference evidence="15" key="3">
    <citation type="submission" date="2015-06" db="UniProtKB">
        <authorList>
            <consortium name="EnsemblMetazoa"/>
        </authorList>
    </citation>
    <scope>IDENTIFICATION</scope>
</reference>
<keyword evidence="16" id="KW-1185">Reference proteome</keyword>
<feature type="chain" id="PRO_5010979890" description="RCK N-terminal domain-containing protein" evidence="12">
    <location>
        <begin position="34"/>
        <end position="509"/>
    </location>
</feature>
<dbReference type="PANTHER" id="PTHR10027">
    <property type="entry name" value="CALCIUM-ACTIVATED POTASSIUM CHANNEL ALPHA CHAIN"/>
    <property type="match status" value="1"/>
</dbReference>
<evidence type="ECO:0000259" key="13">
    <source>
        <dbReference type="PROSITE" id="PS51201"/>
    </source>
</evidence>
<evidence type="ECO:0000256" key="9">
    <source>
        <dbReference type="ARBA" id="ARBA00023136"/>
    </source>
</evidence>
<keyword evidence="6" id="KW-0630">Potassium</keyword>
<evidence type="ECO:0000256" key="4">
    <source>
        <dbReference type="ARBA" id="ARBA00022692"/>
    </source>
</evidence>
<evidence type="ECO:0000256" key="8">
    <source>
        <dbReference type="ARBA" id="ARBA00023065"/>
    </source>
</evidence>
<keyword evidence="4" id="KW-0812">Transmembrane</keyword>
<reference evidence="14 16" key="2">
    <citation type="journal article" date="2013" name="Nature">
        <title>Insights into bilaterian evolution from three spiralian genomes.</title>
        <authorList>
            <person name="Simakov O."/>
            <person name="Marletaz F."/>
            <person name="Cho S.J."/>
            <person name="Edsinger-Gonzales E."/>
            <person name="Havlak P."/>
            <person name="Hellsten U."/>
            <person name="Kuo D.H."/>
            <person name="Larsson T."/>
            <person name="Lv J."/>
            <person name="Arendt D."/>
            <person name="Savage R."/>
            <person name="Osoegawa K."/>
            <person name="de Jong P."/>
            <person name="Grimwood J."/>
            <person name="Chapman J.A."/>
            <person name="Shapiro H."/>
            <person name="Aerts A."/>
            <person name="Otillar R.P."/>
            <person name="Terry A.Y."/>
            <person name="Boore J.L."/>
            <person name="Grigoriev I.V."/>
            <person name="Lindberg D.R."/>
            <person name="Seaver E.C."/>
            <person name="Weisblat D.A."/>
            <person name="Putnam N.H."/>
            <person name="Rokhsar D.S."/>
        </authorList>
    </citation>
    <scope>NUCLEOTIDE SEQUENCE</scope>
</reference>
<dbReference type="OMA" id="PSGHARI"/>
<dbReference type="RefSeq" id="XP_009009038.1">
    <property type="nucleotide sequence ID" value="XM_009010790.1"/>
</dbReference>
<feature type="domain" description="RCK N-terminal" evidence="13">
    <location>
        <begin position="229"/>
        <end position="372"/>
    </location>
</feature>
<dbReference type="Pfam" id="PF22614">
    <property type="entry name" value="Slo-like_RCK"/>
    <property type="match status" value="1"/>
</dbReference>
<dbReference type="OrthoDB" id="10035564at2759"/>
<dbReference type="InterPro" id="IPR003148">
    <property type="entry name" value="RCK_N"/>
</dbReference>
<dbReference type="PROSITE" id="PS51201">
    <property type="entry name" value="RCK_N"/>
    <property type="match status" value="1"/>
</dbReference>
<dbReference type="InterPro" id="IPR048735">
    <property type="entry name" value="Slowpoke-like_C"/>
</dbReference>
<dbReference type="STRING" id="6412.T1ENA7"/>
<evidence type="ECO:0000256" key="1">
    <source>
        <dbReference type="ARBA" id="ARBA00004141"/>
    </source>
</evidence>
<dbReference type="EnsemblMetazoa" id="HelroT158811">
    <property type="protein sequence ID" value="HelroP158811"/>
    <property type="gene ID" value="HelroG158811"/>
</dbReference>
<dbReference type="PANTHER" id="PTHR10027:SF33">
    <property type="entry name" value="CALCIUM-ACTIVATED POTASSIUM CHANNEL SUBUNIT ALPHA-1-RELATED"/>
    <property type="match status" value="1"/>
</dbReference>
<name>T1ENA7_HELRO</name>
<keyword evidence="2" id="KW-0813">Transport</keyword>
<feature type="compositionally biased region" description="Polar residues" evidence="11">
    <location>
        <begin position="164"/>
        <end position="179"/>
    </location>
</feature>
<dbReference type="KEGG" id="hro:HELRODRAFT_158811"/>
<feature type="region of interest" description="Disordered" evidence="11">
    <location>
        <begin position="164"/>
        <end position="193"/>
    </location>
</feature>
<dbReference type="Proteomes" id="UP000015101">
    <property type="component" value="Unassembled WGS sequence"/>
</dbReference>
<keyword evidence="12" id="KW-0732">Signal</keyword>
<dbReference type="InParanoid" id="T1ENA7"/>
<evidence type="ECO:0000256" key="7">
    <source>
        <dbReference type="ARBA" id="ARBA00022989"/>
    </source>
</evidence>
<dbReference type="Pfam" id="PF21014">
    <property type="entry name" value="Slowpoke_C"/>
    <property type="match status" value="1"/>
</dbReference>
<reference evidence="16" key="1">
    <citation type="submission" date="2012-12" db="EMBL/GenBank/DDBJ databases">
        <authorList>
            <person name="Hellsten U."/>
            <person name="Grimwood J."/>
            <person name="Chapman J.A."/>
            <person name="Shapiro H."/>
            <person name="Aerts A."/>
            <person name="Otillar R.P."/>
            <person name="Terry A.Y."/>
            <person name="Boore J.L."/>
            <person name="Simakov O."/>
            <person name="Marletaz F."/>
            <person name="Cho S.-J."/>
            <person name="Edsinger-Gonzales E."/>
            <person name="Havlak P."/>
            <person name="Kuo D.-H."/>
            <person name="Larsson T."/>
            <person name="Lv J."/>
            <person name="Arendt D."/>
            <person name="Savage R."/>
            <person name="Osoegawa K."/>
            <person name="de Jong P."/>
            <person name="Lindberg D.R."/>
            <person name="Seaver E.C."/>
            <person name="Weisblat D.A."/>
            <person name="Putnam N.H."/>
            <person name="Grigoriev I.V."/>
            <person name="Rokhsar D.S."/>
        </authorList>
    </citation>
    <scope>NUCLEOTIDE SEQUENCE</scope>
</reference>
<keyword evidence="5" id="KW-0631">Potassium channel</keyword>
<dbReference type="eggNOG" id="KOG1420">
    <property type="taxonomic scope" value="Eukaryota"/>
</dbReference>
<evidence type="ECO:0000256" key="3">
    <source>
        <dbReference type="ARBA" id="ARBA00022538"/>
    </source>
</evidence>
<sequence>MPRWQNDYMRGTGMEILCFVKLNLLLIALEVRSDSDSESEIAINPGCEIKIDINTRGFFIAESADDVKRALFFCKPCHGEVPDIKLVKKCRCRRTTVAPVYLKTEIVKKKLTAHKNKHLVTANSKSSLLSSPKQSATDRHCENNVIKRHARFHLNNSADQPLQTIPHTVVPSTNSTSDYLRSRSDDPELDIDHKDRRKFDSTGMFHWCPSQTLSNCIISREKAAMTVLSNHVIVCLFADAHSALIGLRNLIMPLRASNFDYDELKHVVIVGDKDYIKKEWKSLCNFPRIIILNGSPLNRANLRAVNVNMCDMCVILAARNSNTDDSTLVDKEAILCSLNIKAMTFDETIGLLHSVGKDGYLPSGNTIIEANSCARKLGVSSGIDIPMITELGNDANVQFLDQDDEDDPGTPLYMTQPFACGTAFAVSVLDSLMSTTYFNDNALTLIRTLITGGATPELEHILAEGIGMRGGYETAESSLLRNRCRMAQLPLDETSYSAIFGYSVCDPLK</sequence>
<dbReference type="GeneID" id="20198057"/>
<evidence type="ECO:0000256" key="5">
    <source>
        <dbReference type="ARBA" id="ARBA00022826"/>
    </source>
</evidence>
<dbReference type="HOGENOM" id="CLU_535619_0_0_1"/>
<organism evidence="15 16">
    <name type="scientific">Helobdella robusta</name>
    <name type="common">Californian leech</name>
    <dbReference type="NCBI Taxonomy" id="6412"/>
    <lineage>
        <taxon>Eukaryota</taxon>
        <taxon>Metazoa</taxon>
        <taxon>Spiralia</taxon>
        <taxon>Lophotrochozoa</taxon>
        <taxon>Annelida</taxon>
        <taxon>Clitellata</taxon>
        <taxon>Hirudinea</taxon>
        <taxon>Rhynchobdellida</taxon>
        <taxon>Glossiphoniidae</taxon>
        <taxon>Helobdella</taxon>
    </lineage>
</organism>
<dbReference type="CTD" id="20198057"/>
<evidence type="ECO:0000256" key="12">
    <source>
        <dbReference type="SAM" id="SignalP"/>
    </source>
</evidence>
<keyword evidence="8" id="KW-0406">Ion transport</keyword>
<dbReference type="AlphaFoldDB" id="T1ENA7"/>